<dbReference type="SMART" id="SM00355">
    <property type="entry name" value="ZnF_C2H2"/>
    <property type="match status" value="1"/>
</dbReference>
<keyword evidence="5" id="KW-1185">Reference proteome</keyword>
<dbReference type="SUPFAM" id="SSF57667">
    <property type="entry name" value="beta-beta-alpha zinc fingers"/>
    <property type="match status" value="1"/>
</dbReference>
<evidence type="ECO:0000256" key="1">
    <source>
        <dbReference type="PROSITE-ProRule" id="PRU00042"/>
    </source>
</evidence>
<dbReference type="InParanoid" id="A0A165C9Z8"/>
<feature type="domain" description="C2H2-type" evidence="3">
    <location>
        <begin position="170"/>
        <end position="197"/>
    </location>
</feature>
<keyword evidence="1" id="KW-0862">Zinc</keyword>
<name>A0A165C9Z8_EXIGL</name>
<evidence type="ECO:0000256" key="2">
    <source>
        <dbReference type="SAM" id="MobiDB-lite"/>
    </source>
</evidence>
<evidence type="ECO:0000313" key="5">
    <source>
        <dbReference type="Proteomes" id="UP000077266"/>
    </source>
</evidence>
<keyword evidence="1" id="KW-0863">Zinc-finger</keyword>
<keyword evidence="1" id="KW-0479">Metal-binding</keyword>
<dbReference type="Gene3D" id="3.30.160.60">
    <property type="entry name" value="Classic Zinc Finger"/>
    <property type="match status" value="1"/>
</dbReference>
<dbReference type="Proteomes" id="UP000077266">
    <property type="component" value="Unassembled WGS sequence"/>
</dbReference>
<accession>A0A165C9Z8</accession>
<dbReference type="PROSITE" id="PS50157">
    <property type="entry name" value="ZINC_FINGER_C2H2_2"/>
    <property type="match status" value="1"/>
</dbReference>
<dbReference type="InterPro" id="IPR036236">
    <property type="entry name" value="Znf_C2H2_sf"/>
</dbReference>
<feature type="compositionally biased region" description="Low complexity" evidence="2">
    <location>
        <begin position="1"/>
        <end position="24"/>
    </location>
</feature>
<gene>
    <name evidence="4" type="ORF">EXIGLDRAFT_844059</name>
</gene>
<dbReference type="InterPro" id="IPR013087">
    <property type="entry name" value="Znf_C2H2_type"/>
</dbReference>
<dbReference type="PROSITE" id="PS00028">
    <property type="entry name" value="ZINC_FINGER_C2H2_1"/>
    <property type="match status" value="1"/>
</dbReference>
<organism evidence="4 5">
    <name type="scientific">Exidia glandulosa HHB12029</name>
    <dbReference type="NCBI Taxonomy" id="1314781"/>
    <lineage>
        <taxon>Eukaryota</taxon>
        <taxon>Fungi</taxon>
        <taxon>Dikarya</taxon>
        <taxon>Basidiomycota</taxon>
        <taxon>Agaricomycotina</taxon>
        <taxon>Agaricomycetes</taxon>
        <taxon>Auriculariales</taxon>
        <taxon>Exidiaceae</taxon>
        <taxon>Exidia</taxon>
    </lineage>
</organism>
<feature type="compositionally biased region" description="Polar residues" evidence="2">
    <location>
        <begin position="44"/>
        <end position="60"/>
    </location>
</feature>
<proteinExistence type="predicted"/>
<protein>
    <recommendedName>
        <fullName evidence="3">C2H2-type domain-containing protein</fullName>
    </recommendedName>
</protein>
<dbReference type="AlphaFoldDB" id="A0A165C9Z8"/>
<dbReference type="GO" id="GO:0008270">
    <property type="term" value="F:zinc ion binding"/>
    <property type="evidence" value="ECO:0007669"/>
    <property type="project" value="UniProtKB-KW"/>
</dbReference>
<dbReference type="OrthoDB" id="6077919at2759"/>
<dbReference type="EMBL" id="KV426347">
    <property type="protein sequence ID" value="KZV82094.1"/>
    <property type="molecule type" value="Genomic_DNA"/>
</dbReference>
<feature type="region of interest" description="Disordered" evidence="2">
    <location>
        <begin position="220"/>
        <end position="240"/>
    </location>
</feature>
<feature type="region of interest" description="Disordered" evidence="2">
    <location>
        <begin position="1"/>
        <end position="113"/>
    </location>
</feature>
<reference evidence="4 5" key="1">
    <citation type="journal article" date="2016" name="Mol. Biol. Evol.">
        <title>Comparative Genomics of Early-Diverging Mushroom-Forming Fungi Provides Insights into the Origins of Lignocellulose Decay Capabilities.</title>
        <authorList>
            <person name="Nagy L.G."/>
            <person name="Riley R."/>
            <person name="Tritt A."/>
            <person name="Adam C."/>
            <person name="Daum C."/>
            <person name="Floudas D."/>
            <person name="Sun H."/>
            <person name="Yadav J.S."/>
            <person name="Pangilinan J."/>
            <person name="Larsson K.H."/>
            <person name="Matsuura K."/>
            <person name="Barry K."/>
            <person name="Labutti K."/>
            <person name="Kuo R."/>
            <person name="Ohm R.A."/>
            <person name="Bhattacharya S.S."/>
            <person name="Shirouzu T."/>
            <person name="Yoshinaga Y."/>
            <person name="Martin F.M."/>
            <person name="Grigoriev I.V."/>
            <person name="Hibbett D.S."/>
        </authorList>
    </citation>
    <scope>NUCLEOTIDE SEQUENCE [LARGE SCALE GENOMIC DNA]</scope>
    <source>
        <strain evidence="4 5">HHB12029</strain>
    </source>
</reference>
<evidence type="ECO:0000313" key="4">
    <source>
        <dbReference type="EMBL" id="KZV82094.1"/>
    </source>
</evidence>
<sequence>MSSHGQNNGQQQQGSSSSSSQQGNVPLPSIRDILARELQGGSQGTSAGPQRSSLPSQASAQYPGLSAAPRQGTPTPHAGAPSWQAGRGSRTPAPGQQYPSQHPQYAAQPGYGGQAPGGYNVTVDASYAGGAYPQTPAQAQAASAMQPYTGVWRPPAATPAPATMDDADSHTCPVCGRRFDRPSTMRIHLNSHTGDKPSVAERIHAPRTFIDTNVGAIPVRKGDRSRAGNHDLKPVLGNLN</sequence>
<evidence type="ECO:0000259" key="3">
    <source>
        <dbReference type="PROSITE" id="PS50157"/>
    </source>
</evidence>
<feature type="compositionally biased region" description="Basic and acidic residues" evidence="2">
    <location>
        <begin position="220"/>
        <end position="233"/>
    </location>
</feature>